<dbReference type="AlphaFoldDB" id="A0A1E1WX21"/>
<feature type="domain" description="Transposable element P transposase-like GTP-binding insertion" evidence="1">
    <location>
        <begin position="17"/>
        <end position="93"/>
    </location>
</feature>
<evidence type="ECO:0000259" key="1">
    <source>
        <dbReference type="Pfam" id="PF21788"/>
    </source>
</evidence>
<reference evidence="2" key="1">
    <citation type="journal article" date="2017" name="Front. Cell. Infect. Microbiol.">
        <title>The Distinct Transcriptional Response of the Midgut of Amblyomma sculptum and Amblyomma aureolatum Ticks to Rickettsia rickettsii Correlates to Their Differences in Susceptibility to Infection.</title>
        <authorList>
            <person name="Martins L.A."/>
            <person name="Galletti M.F.B.M."/>
            <person name="Ribeiro J.M."/>
            <person name="Fujita A."/>
            <person name="Costa F.B."/>
            <person name="Labruna M.B."/>
            <person name="Daffre S."/>
            <person name="Fogaca A.C."/>
        </authorList>
    </citation>
    <scope>NUCLEOTIDE SEQUENCE</scope>
</reference>
<evidence type="ECO:0000313" key="2">
    <source>
        <dbReference type="EMBL" id="JAT91527.1"/>
    </source>
</evidence>
<dbReference type="EMBL" id="GFAC01007661">
    <property type="protein sequence ID" value="JAT91527.1"/>
    <property type="molecule type" value="mRNA"/>
</dbReference>
<organism evidence="2">
    <name type="scientific">Amblyomma aureolatum</name>
    <dbReference type="NCBI Taxonomy" id="187763"/>
    <lineage>
        <taxon>Eukaryota</taxon>
        <taxon>Metazoa</taxon>
        <taxon>Ecdysozoa</taxon>
        <taxon>Arthropoda</taxon>
        <taxon>Chelicerata</taxon>
        <taxon>Arachnida</taxon>
        <taxon>Acari</taxon>
        <taxon>Parasitiformes</taxon>
        <taxon>Ixodida</taxon>
        <taxon>Ixodoidea</taxon>
        <taxon>Ixodidae</taxon>
        <taxon>Amblyomminae</taxon>
        <taxon>Amblyomma</taxon>
    </lineage>
</organism>
<feature type="non-terminal residue" evidence="2">
    <location>
        <position position="95"/>
    </location>
</feature>
<name>A0A1E1WX21_9ACAR</name>
<proteinExistence type="evidence at transcript level"/>
<feature type="non-terminal residue" evidence="2">
    <location>
        <position position="1"/>
    </location>
</feature>
<dbReference type="Pfam" id="PF21788">
    <property type="entry name" value="TNP-like_GBD"/>
    <property type="match status" value="1"/>
</dbReference>
<sequence>HPVDKTRNRHFISDFPHIVKCIRNAFTSKGVQIPGGNAHVGIIKEAWKFDKDVLTLKVMPHLTLSHLQSNAFEKMRVYLAFQVFSDEVLKRLFFF</sequence>
<protein>
    <recommendedName>
        <fullName evidence="1">Transposable element P transposase-like GTP-binding insertion domain-containing protein</fullName>
    </recommendedName>
</protein>
<accession>A0A1E1WX21</accession>
<dbReference type="InterPro" id="IPR048366">
    <property type="entry name" value="TNP-like_GBD"/>
</dbReference>